<dbReference type="RefSeq" id="WP_051803726.1">
    <property type="nucleotide sequence ID" value="NZ_FOIX01000004.1"/>
</dbReference>
<reference evidence="2 3" key="1">
    <citation type="submission" date="2018-12" db="EMBL/GenBank/DDBJ databases">
        <authorList>
            <consortium name="Pathogen Informatics"/>
        </authorList>
    </citation>
    <scope>NUCLEOTIDE SEQUENCE [LARGE SCALE GENOMIC DNA]</scope>
    <source>
        <strain evidence="2 3">NCTC13489</strain>
    </source>
</reference>
<accession>A0A3S4W4E8</accession>
<dbReference type="OrthoDB" id="9811902at2"/>
<dbReference type="EMBL" id="LR134441">
    <property type="protein sequence ID" value="VEH99406.1"/>
    <property type="molecule type" value="Genomic_DNA"/>
</dbReference>
<gene>
    <name evidence="2" type="ORF">NCTC13489_01520</name>
</gene>
<dbReference type="Gene3D" id="3.40.50.2000">
    <property type="entry name" value="Glycogen Phosphorylase B"/>
    <property type="match status" value="2"/>
</dbReference>
<evidence type="ECO:0000313" key="3">
    <source>
        <dbReference type="Proteomes" id="UP000270036"/>
    </source>
</evidence>
<evidence type="ECO:0000259" key="1">
    <source>
        <dbReference type="Pfam" id="PF13439"/>
    </source>
</evidence>
<dbReference type="Pfam" id="PF13692">
    <property type="entry name" value="Glyco_trans_1_4"/>
    <property type="match status" value="1"/>
</dbReference>
<dbReference type="Proteomes" id="UP000270036">
    <property type="component" value="Chromosome"/>
</dbReference>
<name>A0A3S4W4E8_9FLAO</name>
<organism evidence="2 3">
    <name type="scientific">Kaistella antarctica</name>
    <dbReference type="NCBI Taxonomy" id="266748"/>
    <lineage>
        <taxon>Bacteria</taxon>
        <taxon>Pseudomonadati</taxon>
        <taxon>Bacteroidota</taxon>
        <taxon>Flavobacteriia</taxon>
        <taxon>Flavobacteriales</taxon>
        <taxon>Weeksellaceae</taxon>
        <taxon>Chryseobacterium group</taxon>
        <taxon>Kaistella</taxon>
    </lineage>
</organism>
<dbReference type="PANTHER" id="PTHR12526">
    <property type="entry name" value="GLYCOSYLTRANSFERASE"/>
    <property type="match status" value="1"/>
</dbReference>
<proteinExistence type="predicted"/>
<dbReference type="AlphaFoldDB" id="A0A3S4W4E8"/>
<dbReference type="CDD" id="cd03794">
    <property type="entry name" value="GT4_WbuB-like"/>
    <property type="match status" value="1"/>
</dbReference>
<evidence type="ECO:0000313" key="2">
    <source>
        <dbReference type="EMBL" id="VEH99406.1"/>
    </source>
</evidence>
<sequence length="418" mass="47513">MKILIVTQYYFPENFKSNDLSFELQKRGHDVTVLTGLPNYPEGKIFEGYGIFKNRNQLIKGVKVIRSLLLLRGKGGGIRLFLNYFSFAFFASLKAFFLNFSNKYDAVIVHEPSPITQFYPALLLKKLQNVPVYFWVMDLWPESLKVAGGVKNKFVLQFFKNMVIRFYENSEKILITSNGFRKSILEKGDFADKLEYFPNWAEDAISEGDVNFPIPELPIGFKVMFAGNVGEAQDLEAIMEAALELKNQNSIKFIIVGDGRKMPYVQDFIHKNNLEDTMLTVGRFPVEAMASFFAKADVMLVSLKDDKIFNLTVPAKVQAYMSASKPIVAMLNGEGAEIIEEANCGLAVPAGNSKKLAAMILKMSKLPSAELEQMGINSRKFFLENYQLSICIDNLERILNLNKDDRFIKRQLQKHHIN</sequence>
<dbReference type="KEGG" id="cant:NCTC13489_01520"/>
<keyword evidence="2" id="KW-0808">Transferase</keyword>
<dbReference type="PANTHER" id="PTHR12526:SF609">
    <property type="entry name" value="LIPOPOLYSACCHARIDE BIOSYNTHESIS PROTEIN"/>
    <property type="match status" value="1"/>
</dbReference>
<protein>
    <submittedName>
        <fullName evidence="2">Putative glycosyl transferase</fullName>
    </submittedName>
</protein>
<feature type="domain" description="Glycosyltransferase subfamily 4-like N-terminal" evidence="1">
    <location>
        <begin position="19"/>
        <end position="199"/>
    </location>
</feature>
<dbReference type="SUPFAM" id="SSF53756">
    <property type="entry name" value="UDP-Glycosyltransferase/glycogen phosphorylase"/>
    <property type="match status" value="1"/>
</dbReference>
<dbReference type="Pfam" id="PF13439">
    <property type="entry name" value="Glyco_transf_4"/>
    <property type="match status" value="1"/>
</dbReference>
<dbReference type="GO" id="GO:0016757">
    <property type="term" value="F:glycosyltransferase activity"/>
    <property type="evidence" value="ECO:0007669"/>
    <property type="project" value="UniProtKB-ARBA"/>
</dbReference>
<dbReference type="InterPro" id="IPR028098">
    <property type="entry name" value="Glyco_trans_4-like_N"/>
</dbReference>